<gene>
    <name evidence="2" type="ORF">MGG_15922</name>
</gene>
<evidence type="ECO:0000256" key="1">
    <source>
        <dbReference type="SAM" id="MobiDB-lite"/>
    </source>
</evidence>
<reference evidence="2 3" key="1">
    <citation type="journal article" date="2005" name="Nature">
        <title>The genome sequence of the rice blast fungus Magnaporthe grisea.</title>
        <authorList>
            <person name="Dean R.A."/>
            <person name="Talbot N.J."/>
            <person name="Ebbole D.J."/>
            <person name="Farman M.L."/>
            <person name="Mitchell T.K."/>
            <person name="Orbach M.J."/>
            <person name="Thon M."/>
            <person name="Kulkarni R."/>
            <person name="Xu J.R."/>
            <person name="Pan H."/>
            <person name="Read N.D."/>
            <person name="Lee Y.H."/>
            <person name="Carbone I."/>
            <person name="Brown D."/>
            <person name="Oh Y.Y."/>
            <person name="Donofrio N."/>
            <person name="Jeong J.S."/>
            <person name="Soanes D.M."/>
            <person name="Djonovic S."/>
            <person name="Kolomiets E."/>
            <person name="Rehmeyer C."/>
            <person name="Li W."/>
            <person name="Harding M."/>
            <person name="Kim S."/>
            <person name="Lebrun M.H."/>
            <person name="Bohnert H."/>
            <person name="Coughlan S."/>
            <person name="Butler J."/>
            <person name="Calvo S."/>
            <person name="Ma L.J."/>
            <person name="Nicol R."/>
            <person name="Purcell S."/>
            <person name="Nusbaum C."/>
            <person name="Galagan J.E."/>
            <person name="Birren B.W."/>
        </authorList>
    </citation>
    <scope>NUCLEOTIDE SEQUENCE [LARGE SCALE GENOMIC DNA]</scope>
    <source>
        <strain evidence="3">70-15 / ATCC MYA-4617 / FGSC 8958</strain>
    </source>
</reference>
<dbReference type="RefSeq" id="XP_003715654.1">
    <property type="nucleotide sequence ID" value="XM_003715606.1"/>
</dbReference>
<dbReference type="KEGG" id="mgr:MGG_15922"/>
<sequence length="121" mass="13418">MSSIDFKYPLPDGHNAGNCFMTLFKPDKTPVAMADLFSSGTTIIRVQFVEITFYVDKDCRATKTDGQFLDGLYLQVGRKEEYKCYDQTVGPVPGRPGGVTPLLTTPAQENHRPAEQGLRLS</sequence>
<proteinExistence type="predicted"/>
<dbReference type="HOGENOM" id="CLU_2038517_0_0_1"/>
<keyword evidence="3" id="KW-1185">Reference proteome</keyword>
<accession>G4MVX9</accession>
<dbReference type="GeneID" id="12986732"/>
<dbReference type="EMBL" id="CM001232">
    <property type="protein sequence ID" value="EHA55847.1"/>
    <property type="molecule type" value="Genomic_DNA"/>
</dbReference>
<dbReference type="Proteomes" id="UP000009058">
    <property type="component" value="Chromosome 2"/>
</dbReference>
<protein>
    <submittedName>
        <fullName evidence="2">Uncharacterized protein</fullName>
    </submittedName>
</protein>
<dbReference type="InParanoid" id="G4MVX9"/>
<evidence type="ECO:0000313" key="2">
    <source>
        <dbReference type="EMBL" id="EHA55847.1"/>
    </source>
</evidence>
<feature type="region of interest" description="Disordered" evidence="1">
    <location>
        <begin position="89"/>
        <end position="121"/>
    </location>
</feature>
<dbReference type="VEuPathDB" id="FungiDB:MGG_15922"/>
<reference key="2">
    <citation type="submission" date="2011-05" db="EMBL/GenBank/DDBJ databases">
        <title>The Genome Sequence of Magnaporthe oryzae 70-15.</title>
        <authorList>
            <consortium name="The Broad Institute Genome Sequencing Platform"/>
            <person name="Ma L.-J."/>
            <person name="Dead R."/>
            <person name="Young S.K."/>
            <person name="Zeng Q."/>
            <person name="Gargeya S."/>
            <person name="Fitzgerald M."/>
            <person name="Haas B."/>
            <person name="Abouelleil A."/>
            <person name="Alvarado L."/>
            <person name="Arachchi H.M."/>
            <person name="Berlin A."/>
            <person name="Brown A."/>
            <person name="Chapman S.B."/>
            <person name="Chen Z."/>
            <person name="Dunbar C."/>
            <person name="Freedman E."/>
            <person name="Gearin G."/>
            <person name="Gellesch M."/>
            <person name="Goldberg J."/>
            <person name="Griggs A."/>
            <person name="Gujja S."/>
            <person name="Heiman D."/>
            <person name="Howarth C."/>
            <person name="Larson L."/>
            <person name="Lui A."/>
            <person name="MacDonald P.J.P."/>
            <person name="Mehta T."/>
            <person name="Montmayeur A."/>
            <person name="Murphy C."/>
            <person name="Neiman D."/>
            <person name="Pearson M."/>
            <person name="Priest M."/>
            <person name="Roberts A."/>
            <person name="Saif S."/>
            <person name="Shea T."/>
            <person name="Shenoy N."/>
            <person name="Sisk P."/>
            <person name="Stolte C."/>
            <person name="Sykes S."/>
            <person name="Yandava C."/>
            <person name="Wortman J."/>
            <person name="Nusbaum C."/>
            <person name="Birren B."/>
        </authorList>
    </citation>
    <scope>NUCLEOTIDE SEQUENCE</scope>
    <source>
        <strain>70-15</strain>
    </source>
</reference>
<dbReference type="OrthoDB" id="5168520at2759"/>
<feature type="compositionally biased region" description="Low complexity" evidence="1">
    <location>
        <begin position="89"/>
        <end position="106"/>
    </location>
</feature>
<dbReference type="AlphaFoldDB" id="G4MVX9"/>
<name>G4MVX9_PYRO7</name>
<organism evidence="2 3">
    <name type="scientific">Pyricularia oryzae (strain 70-15 / ATCC MYA-4617 / FGSC 8958)</name>
    <name type="common">Rice blast fungus</name>
    <name type="synonym">Magnaporthe oryzae</name>
    <dbReference type="NCBI Taxonomy" id="242507"/>
    <lineage>
        <taxon>Eukaryota</taxon>
        <taxon>Fungi</taxon>
        <taxon>Dikarya</taxon>
        <taxon>Ascomycota</taxon>
        <taxon>Pezizomycotina</taxon>
        <taxon>Sordariomycetes</taxon>
        <taxon>Sordariomycetidae</taxon>
        <taxon>Magnaporthales</taxon>
        <taxon>Pyriculariaceae</taxon>
        <taxon>Pyricularia</taxon>
    </lineage>
</organism>
<evidence type="ECO:0000313" key="3">
    <source>
        <dbReference type="Proteomes" id="UP000009058"/>
    </source>
</evidence>